<dbReference type="GO" id="GO:0003924">
    <property type="term" value="F:GTPase activity"/>
    <property type="evidence" value="ECO:0007669"/>
    <property type="project" value="InterPro"/>
</dbReference>
<comment type="similarity">
    <text evidence="3">Belongs to the TRAFAC class dynamin-like GTPase superfamily. GB1/RHD3 GTPase family.</text>
</comment>
<proteinExistence type="inferred from homology"/>
<dbReference type="InterPro" id="IPR015894">
    <property type="entry name" value="Guanylate-bd_N"/>
</dbReference>
<keyword evidence="8" id="KW-1185">Reference proteome</keyword>
<evidence type="ECO:0000256" key="1">
    <source>
        <dbReference type="ARBA" id="ARBA00022741"/>
    </source>
</evidence>
<reference evidence="7" key="1">
    <citation type="submission" date="2021-06" db="EMBL/GenBank/DDBJ databases">
        <authorList>
            <person name="Hodson N. C."/>
            <person name="Mongue J. A."/>
            <person name="Jaron S. K."/>
        </authorList>
    </citation>
    <scope>NUCLEOTIDE SEQUENCE</scope>
</reference>
<feature type="signal peptide" evidence="5">
    <location>
        <begin position="1"/>
        <end position="22"/>
    </location>
</feature>
<dbReference type="Pfam" id="PF02263">
    <property type="entry name" value="GBP"/>
    <property type="match status" value="1"/>
</dbReference>
<feature type="chain" id="PRO_5035257608" description="GB1/RHD3-type G domain-containing protein" evidence="5">
    <location>
        <begin position="23"/>
        <end position="505"/>
    </location>
</feature>
<gene>
    <name evidence="7" type="ORF">AFUS01_LOCUS3394</name>
</gene>
<evidence type="ECO:0000313" key="8">
    <source>
        <dbReference type="Proteomes" id="UP000708208"/>
    </source>
</evidence>
<keyword evidence="2" id="KW-0342">GTP-binding</keyword>
<evidence type="ECO:0000256" key="3">
    <source>
        <dbReference type="PROSITE-ProRule" id="PRU01052"/>
    </source>
</evidence>
<dbReference type="Proteomes" id="UP000708208">
    <property type="component" value="Unassembled WGS sequence"/>
</dbReference>
<evidence type="ECO:0000256" key="2">
    <source>
        <dbReference type="ARBA" id="ARBA00023134"/>
    </source>
</evidence>
<comment type="caution">
    <text evidence="7">The sequence shown here is derived from an EMBL/GenBank/DDBJ whole genome shotgun (WGS) entry which is preliminary data.</text>
</comment>
<evidence type="ECO:0000256" key="5">
    <source>
        <dbReference type="SAM" id="SignalP"/>
    </source>
</evidence>
<keyword evidence="4" id="KW-0175">Coiled coil</keyword>
<name>A0A8J2J9X0_9HEXA</name>
<evidence type="ECO:0000256" key="4">
    <source>
        <dbReference type="SAM" id="Coils"/>
    </source>
</evidence>
<dbReference type="InterPro" id="IPR030386">
    <property type="entry name" value="G_GB1_RHD3_dom"/>
</dbReference>
<organism evidence="7 8">
    <name type="scientific">Allacma fusca</name>
    <dbReference type="NCBI Taxonomy" id="39272"/>
    <lineage>
        <taxon>Eukaryota</taxon>
        <taxon>Metazoa</taxon>
        <taxon>Ecdysozoa</taxon>
        <taxon>Arthropoda</taxon>
        <taxon>Hexapoda</taxon>
        <taxon>Collembola</taxon>
        <taxon>Symphypleona</taxon>
        <taxon>Sminthuridae</taxon>
        <taxon>Allacma</taxon>
    </lineage>
</organism>
<evidence type="ECO:0000259" key="6">
    <source>
        <dbReference type="PROSITE" id="PS51715"/>
    </source>
</evidence>
<protein>
    <recommendedName>
        <fullName evidence="6">GB1/RHD3-type G domain-containing protein</fullName>
    </recommendedName>
</protein>
<keyword evidence="5" id="KW-0732">Signal</keyword>
<feature type="coiled-coil region" evidence="4">
    <location>
        <begin position="427"/>
        <end position="465"/>
    </location>
</feature>
<accession>A0A8J2J9X0</accession>
<dbReference type="EMBL" id="CAJVCH010020383">
    <property type="protein sequence ID" value="CAG7689185.1"/>
    <property type="molecule type" value="Genomic_DNA"/>
</dbReference>
<keyword evidence="1" id="KW-0547">Nucleotide-binding</keyword>
<feature type="domain" description="GB1/RHD3-type G" evidence="6">
    <location>
        <begin position="49"/>
        <end position="320"/>
    </location>
</feature>
<dbReference type="AlphaFoldDB" id="A0A8J2J9X0"/>
<feature type="non-terminal residue" evidence="7">
    <location>
        <position position="1"/>
    </location>
</feature>
<sequence length="505" mass="58598">LCSRLKILLLLHCLLFTSKMPALTILEIHEKSFEINFTNFSSVLDKVPDLPIVIISLNGCMREGKSYIHSYFMRYLKNEGRPHWFESVLADNEMFSWRSGSTRETVGINIWSEPFITQQNGRDVAVLLLDCQGLFDPSTTYAQNAAIYAFSSLLSSVMIYNVKTKIEEDLLQKILLFSDYTDSISSKNPEHQDTKPYFLFLLRDFEFVEEFDYGFHNKKERPKRELENPGNYFDKIFTNTEEIHDKNQAVRVAIQNRYKDIGMFVMPHPGGKFIRDSRKNPPEQDFQNLLKELVVHIMSHLVTKRIGKEEVSGKSFKTTVKHWADLCKDSNFPVAETFAETTTRLQNDQASTMAIETFKMKYTRILYSDHSGVSDEEFRKTYPPLLKEVIETYKSSRSLGGEDLVADYVSKLTEKCELYFEEHCLALNAANRKIKEQKLSQEEERKKLEQARLEAENKFNKLQAAFRVVELLSTTLNKGFDMAIAARKAKNVKHLKPLMNFMSYE</sequence>
<dbReference type="PANTHER" id="PTHR10751">
    <property type="entry name" value="GUANYLATE BINDING PROTEIN"/>
    <property type="match status" value="1"/>
</dbReference>
<dbReference type="OrthoDB" id="7788754at2759"/>
<dbReference type="PROSITE" id="PS51715">
    <property type="entry name" value="G_GB1_RHD3"/>
    <property type="match status" value="1"/>
</dbReference>
<dbReference type="GO" id="GO:0005525">
    <property type="term" value="F:GTP binding"/>
    <property type="evidence" value="ECO:0007669"/>
    <property type="project" value="UniProtKB-KW"/>
</dbReference>
<evidence type="ECO:0000313" key="7">
    <source>
        <dbReference type="EMBL" id="CAG7689185.1"/>
    </source>
</evidence>